<dbReference type="AlphaFoldDB" id="C7H398"/>
<dbReference type="InterPro" id="IPR008160">
    <property type="entry name" value="Collagen"/>
</dbReference>
<accession>C7H398</accession>
<dbReference type="GO" id="GO:0005576">
    <property type="term" value="C:extracellular region"/>
    <property type="evidence" value="ECO:0007669"/>
    <property type="project" value="UniProtKB-SubCell"/>
</dbReference>
<dbReference type="STRING" id="411483.FAEPRAA2165_00757"/>
<keyword evidence="3" id="KW-0176">Collagen</keyword>
<keyword evidence="2" id="KW-0964">Secreted</keyword>
<organism evidence="5 6">
    <name type="scientific">Faecalibacterium duncaniae (strain DSM 17677 / JCM 31915 / A2-165)</name>
    <name type="common">Faecalibacterium prausnitzii</name>
    <dbReference type="NCBI Taxonomy" id="411483"/>
    <lineage>
        <taxon>Bacteria</taxon>
        <taxon>Bacillati</taxon>
        <taxon>Bacillota</taxon>
        <taxon>Clostridia</taxon>
        <taxon>Eubacteriales</taxon>
        <taxon>Oscillospiraceae</taxon>
        <taxon>Faecalibacterium</taxon>
    </lineage>
</organism>
<dbReference type="PANTHER" id="PTHR15427">
    <property type="entry name" value="EMILIN ELASTIN MICROFIBRIL INTERFACE-LOCATED PROTEIN ELASTIN MICROFIBRIL INTERFACER"/>
    <property type="match status" value="1"/>
</dbReference>
<comment type="subcellular location">
    <subcellularLocation>
        <location evidence="1">Secreted</location>
    </subcellularLocation>
</comment>
<name>C7H398_FAED2</name>
<evidence type="ECO:0000313" key="6">
    <source>
        <dbReference type="Proteomes" id="UP000004619"/>
    </source>
</evidence>
<dbReference type="eggNOG" id="ENOG5033F5M">
    <property type="taxonomic scope" value="Bacteria"/>
</dbReference>
<dbReference type="RefSeq" id="WP_005930460.1">
    <property type="nucleotide sequence ID" value="NZ_CP048437.1"/>
</dbReference>
<evidence type="ECO:0000256" key="2">
    <source>
        <dbReference type="ARBA" id="ARBA00022525"/>
    </source>
</evidence>
<evidence type="ECO:0000313" key="5">
    <source>
        <dbReference type="EMBL" id="EEU97578.1"/>
    </source>
</evidence>
<evidence type="ECO:0000256" key="4">
    <source>
        <dbReference type="SAM" id="MobiDB-lite"/>
    </source>
</evidence>
<dbReference type="PANTHER" id="PTHR15427:SF52">
    <property type="entry name" value="C1Q DOMAIN-CONTAINING PROTEIN"/>
    <property type="match status" value="1"/>
</dbReference>
<evidence type="ECO:0000256" key="3">
    <source>
        <dbReference type="ARBA" id="ARBA00023119"/>
    </source>
</evidence>
<protein>
    <recommendedName>
        <fullName evidence="7">Collagen-like protein</fullName>
    </recommendedName>
</protein>
<sequence length="330" mass="33928">MIERQIHLSSGGGAALQGYDGLLRFGYTRNRGIYALRVEADGEWQGMTLRAFWHLPDGNAAPSTLVVDGLVEVPALITAVPGEGRITFEGTDGTRTLTSADVCYCVAENSGTEDSTLPQPGTPAWQALLDRLKAAVESGAFRGEKGEPGPQGEPGAAGPTGPKGEPGPQGPQGEPGPQGPKGDPSDPGQWELLEKVSLNAAAASFERTFPTELQALKVLFQAGSSQSKGTLHWVCSTSDGAQLLSASAPCAASSPPTRTFASFQALPCFGQYLCFAASGTTGAPPAVVLPAGSGGQNVDASQKLGRLTLTVDTNVRLAAGATIELWGVPA</sequence>
<dbReference type="Pfam" id="PF01391">
    <property type="entry name" value="Collagen"/>
    <property type="match status" value="1"/>
</dbReference>
<keyword evidence="6" id="KW-1185">Reference proteome</keyword>
<gene>
    <name evidence="5" type="ORF">FAEPRAA2165_00757</name>
</gene>
<dbReference type="Proteomes" id="UP000004619">
    <property type="component" value="Unassembled WGS sequence"/>
</dbReference>
<evidence type="ECO:0000256" key="1">
    <source>
        <dbReference type="ARBA" id="ARBA00004613"/>
    </source>
</evidence>
<proteinExistence type="predicted"/>
<dbReference type="PATRIC" id="fig|411483.3.peg.914"/>
<comment type="caution">
    <text evidence="5">The sequence shown here is derived from an EMBL/GenBank/DDBJ whole genome shotgun (WGS) entry which is preliminary data.</text>
</comment>
<reference evidence="5" key="1">
    <citation type="submission" date="2009-08" db="EMBL/GenBank/DDBJ databases">
        <authorList>
            <person name="Weinstock G."/>
            <person name="Sodergren E."/>
            <person name="Clifton S."/>
            <person name="Fulton L."/>
            <person name="Fulton B."/>
            <person name="Courtney L."/>
            <person name="Fronick C."/>
            <person name="Harrison M."/>
            <person name="Strong C."/>
            <person name="Farmer C."/>
            <person name="Delahaunty K."/>
            <person name="Markovic C."/>
            <person name="Hall O."/>
            <person name="Minx P."/>
            <person name="Tomlinson C."/>
            <person name="Mitreva M."/>
            <person name="Nelson J."/>
            <person name="Hou S."/>
            <person name="Wollam A."/>
            <person name="Pepin K.H."/>
            <person name="Johnson M."/>
            <person name="Bhonagiri V."/>
            <person name="Nash W.E."/>
            <person name="Warren W."/>
            <person name="Chinwalla A."/>
            <person name="Mardis E.R."/>
            <person name="Wilson R.K."/>
        </authorList>
    </citation>
    <scope>NUCLEOTIDE SEQUENCE [LARGE SCALE GENOMIC DNA]</scope>
    <source>
        <strain evidence="5">A2-165</strain>
    </source>
</reference>
<feature type="compositionally biased region" description="Low complexity" evidence="4">
    <location>
        <begin position="148"/>
        <end position="163"/>
    </location>
</feature>
<dbReference type="GeneID" id="90661711"/>
<dbReference type="HOGENOM" id="CLU_841318_0_0_9"/>
<dbReference type="EMBL" id="ACOP02000015">
    <property type="protein sequence ID" value="EEU97578.1"/>
    <property type="molecule type" value="Genomic_DNA"/>
</dbReference>
<feature type="region of interest" description="Disordered" evidence="4">
    <location>
        <begin position="141"/>
        <end position="189"/>
    </location>
</feature>
<evidence type="ECO:0008006" key="7">
    <source>
        <dbReference type="Google" id="ProtNLM"/>
    </source>
</evidence>
<dbReference type="InterPro" id="IPR050392">
    <property type="entry name" value="Collagen/C1q_domain"/>
</dbReference>